<organism evidence="3 4">
    <name type="scientific">Floridaenema flaviceps BLCC-F50</name>
    <dbReference type="NCBI Taxonomy" id="3153642"/>
    <lineage>
        <taxon>Bacteria</taxon>
        <taxon>Bacillati</taxon>
        <taxon>Cyanobacteriota</taxon>
        <taxon>Cyanophyceae</taxon>
        <taxon>Oscillatoriophycideae</taxon>
        <taxon>Aerosakkonematales</taxon>
        <taxon>Aerosakkonemataceae</taxon>
        <taxon>Floridanema</taxon>
        <taxon>Floridanema flaviceps</taxon>
    </lineage>
</organism>
<dbReference type="Gene3D" id="3.40.33.10">
    <property type="entry name" value="CAP"/>
    <property type="match status" value="1"/>
</dbReference>
<keyword evidence="4" id="KW-1185">Reference proteome</keyword>
<name>A0ABV4XUU2_9CYAN</name>
<comment type="caution">
    <text evidence="3">The sequence shown here is derived from an EMBL/GenBank/DDBJ whole genome shotgun (WGS) entry which is preliminary data.</text>
</comment>
<gene>
    <name evidence="3" type="ORF">ACE1CI_21525</name>
</gene>
<proteinExistence type="predicted"/>
<feature type="compositionally biased region" description="Low complexity" evidence="1">
    <location>
        <begin position="1"/>
        <end position="15"/>
    </location>
</feature>
<dbReference type="Pfam" id="PF00188">
    <property type="entry name" value="CAP"/>
    <property type="match status" value="1"/>
</dbReference>
<dbReference type="InterPro" id="IPR014044">
    <property type="entry name" value="CAP_dom"/>
</dbReference>
<reference evidence="3 4" key="1">
    <citation type="submission" date="2024-09" db="EMBL/GenBank/DDBJ databases">
        <title>Floridaenema gen nov. (Aerosakkonemataceae, Aerosakkonematales ord. nov., Cyanobacteria) from benthic tropical and subtropical fresh waters, with the description of four new species.</title>
        <authorList>
            <person name="Moretto J.A."/>
            <person name="Berthold D.E."/>
            <person name="Lefler F.W."/>
            <person name="Huang I.-S."/>
            <person name="Laughinghouse H. IV."/>
        </authorList>
    </citation>
    <scope>NUCLEOTIDE SEQUENCE [LARGE SCALE GENOMIC DNA]</scope>
    <source>
        <strain evidence="3 4">BLCC-F50</strain>
    </source>
</reference>
<evidence type="ECO:0000313" key="4">
    <source>
        <dbReference type="Proteomes" id="UP001576784"/>
    </source>
</evidence>
<sequence length="188" mass="20060">MADSNDWANGAPADNGGAGQPLGDGIPNGDEATLANLINQYRMQNGLAAIPISKSLTQVAQAHVRDLSENHPDQGTDGRGYSCNLHSWSAQGNWSPVCYTDDHQYAQGMWSKPGEITNNAYSGNGYEIAFVSSEQVQPEAALASWQSSSAHNAVILEGDIWAGKNWPAFGVGIYGNYAVAWFGDNPEN</sequence>
<dbReference type="Proteomes" id="UP001576784">
    <property type="component" value="Unassembled WGS sequence"/>
</dbReference>
<evidence type="ECO:0000256" key="1">
    <source>
        <dbReference type="SAM" id="MobiDB-lite"/>
    </source>
</evidence>
<feature type="domain" description="SCP" evidence="2">
    <location>
        <begin position="36"/>
        <end position="158"/>
    </location>
</feature>
<accession>A0ABV4XUU2</accession>
<evidence type="ECO:0000259" key="2">
    <source>
        <dbReference type="Pfam" id="PF00188"/>
    </source>
</evidence>
<dbReference type="RefSeq" id="WP_413265129.1">
    <property type="nucleotide sequence ID" value="NZ_JBHFNR010000157.1"/>
</dbReference>
<protein>
    <submittedName>
        <fullName evidence="3">CAP domain-containing protein</fullName>
    </submittedName>
</protein>
<dbReference type="InterPro" id="IPR035940">
    <property type="entry name" value="CAP_sf"/>
</dbReference>
<evidence type="ECO:0000313" key="3">
    <source>
        <dbReference type="EMBL" id="MFB2895494.1"/>
    </source>
</evidence>
<feature type="region of interest" description="Disordered" evidence="1">
    <location>
        <begin position="1"/>
        <end position="27"/>
    </location>
</feature>
<dbReference type="EMBL" id="JBHFNR010000157">
    <property type="protein sequence ID" value="MFB2895494.1"/>
    <property type="molecule type" value="Genomic_DNA"/>
</dbReference>